<sequence>MASTVLDVRDTGAPARVRTSRRVPVAALAAGSLAVLEAVGLLATGLAQVDVVLASPIRPAGLLIVLGLGVLAGWIVLCGGGGAALIDGSGRRLVVITSSVELFVVSTLGVLAVMLPLPTWLTGGLPLPLLFALAVALPIGKLLLSDTPSAREWVLQGPRVRARRPDPVAHHRVLCTLTLGVIALGLGAVAVVGPSDAGLGSPASSVVHQP</sequence>
<gene>
    <name evidence="2" type="ordered locus">BLASA_0750</name>
</gene>
<dbReference type="KEGG" id="bsd:BLASA_0750"/>
<accession>H6RRR0</accession>
<evidence type="ECO:0000313" key="2">
    <source>
        <dbReference type="EMBL" id="CCG01703.1"/>
    </source>
</evidence>
<feature type="transmembrane region" description="Helical" evidence="1">
    <location>
        <begin position="173"/>
        <end position="192"/>
    </location>
</feature>
<protein>
    <submittedName>
        <fullName evidence="2">Uncharacterized protein</fullName>
    </submittedName>
</protein>
<evidence type="ECO:0000256" key="1">
    <source>
        <dbReference type="SAM" id="Phobius"/>
    </source>
</evidence>
<name>H6RRR0_BLASD</name>
<reference evidence="3" key="2">
    <citation type="submission" date="2012-02" db="EMBL/GenBank/DDBJ databases">
        <title>Complete genome sequence of Blastococcus saxobsidens strain DD2.</title>
        <authorList>
            <person name="Genoscope."/>
        </authorList>
    </citation>
    <scope>NUCLEOTIDE SEQUENCE [LARGE SCALE GENOMIC DNA]</scope>
    <source>
        <strain evidence="3">DD2</strain>
    </source>
</reference>
<dbReference type="Proteomes" id="UP000007517">
    <property type="component" value="Chromosome"/>
</dbReference>
<organism evidence="2 3">
    <name type="scientific">Blastococcus saxobsidens (strain DD2)</name>
    <dbReference type="NCBI Taxonomy" id="1146883"/>
    <lineage>
        <taxon>Bacteria</taxon>
        <taxon>Bacillati</taxon>
        <taxon>Actinomycetota</taxon>
        <taxon>Actinomycetes</taxon>
        <taxon>Geodermatophilales</taxon>
        <taxon>Geodermatophilaceae</taxon>
        <taxon>Blastococcus</taxon>
    </lineage>
</organism>
<dbReference type="EMBL" id="FO117623">
    <property type="protein sequence ID" value="CCG01703.1"/>
    <property type="molecule type" value="Genomic_DNA"/>
</dbReference>
<reference evidence="2 3" key="1">
    <citation type="journal article" date="2012" name="J. Bacteriol.">
        <title>Genome Sequence of Blastococcus saxobsidens DD2, a Stone-Inhabiting Bacterium.</title>
        <authorList>
            <person name="Chouaia B."/>
            <person name="Crotti E."/>
            <person name="Brusetti L."/>
            <person name="Daffonchio D."/>
            <person name="Essoussi I."/>
            <person name="Nouioui I."/>
            <person name="Sbissi I."/>
            <person name="Ghodhbane-Gtari F."/>
            <person name="Gtari M."/>
            <person name="Vacherie B."/>
            <person name="Barbe V."/>
            <person name="Medigue C."/>
            <person name="Gury J."/>
            <person name="Pujic P."/>
            <person name="Normand P."/>
        </authorList>
    </citation>
    <scope>NUCLEOTIDE SEQUENCE [LARGE SCALE GENOMIC DNA]</scope>
    <source>
        <strain evidence="2 3">DD2</strain>
    </source>
</reference>
<keyword evidence="1" id="KW-1133">Transmembrane helix</keyword>
<feature type="transmembrane region" description="Helical" evidence="1">
    <location>
        <begin position="25"/>
        <end position="49"/>
    </location>
</feature>
<feature type="transmembrane region" description="Helical" evidence="1">
    <location>
        <begin position="127"/>
        <end position="144"/>
    </location>
</feature>
<feature type="transmembrane region" description="Helical" evidence="1">
    <location>
        <begin position="61"/>
        <end position="86"/>
    </location>
</feature>
<feature type="transmembrane region" description="Helical" evidence="1">
    <location>
        <begin position="93"/>
        <end position="115"/>
    </location>
</feature>
<keyword evidence="3" id="KW-1185">Reference proteome</keyword>
<dbReference type="STRING" id="1146883.BLASA_0750"/>
<dbReference type="AlphaFoldDB" id="H6RRR0"/>
<keyword evidence="1" id="KW-0812">Transmembrane</keyword>
<keyword evidence="1" id="KW-0472">Membrane</keyword>
<dbReference type="RefSeq" id="WP_014374613.1">
    <property type="nucleotide sequence ID" value="NC_016943.1"/>
</dbReference>
<dbReference type="HOGENOM" id="CLU_1308136_0_0_11"/>
<evidence type="ECO:0000313" key="3">
    <source>
        <dbReference type="Proteomes" id="UP000007517"/>
    </source>
</evidence>
<proteinExistence type="predicted"/>